<dbReference type="AlphaFoldDB" id="A0A644W7B6"/>
<evidence type="ECO:0000256" key="1">
    <source>
        <dbReference type="ARBA" id="ARBA00010923"/>
    </source>
</evidence>
<dbReference type="GO" id="GO:0009307">
    <property type="term" value="P:DNA restriction-modification system"/>
    <property type="evidence" value="ECO:0007669"/>
    <property type="project" value="UniProtKB-KW"/>
</dbReference>
<evidence type="ECO:0000259" key="4">
    <source>
        <dbReference type="Pfam" id="PF01420"/>
    </source>
</evidence>
<dbReference type="InterPro" id="IPR044946">
    <property type="entry name" value="Restrct_endonuc_typeI_TRD_sf"/>
</dbReference>
<comment type="similarity">
    <text evidence="1">Belongs to the type-I restriction system S methylase family.</text>
</comment>
<accession>A0A644W7B6</accession>
<dbReference type="GO" id="GO:0003677">
    <property type="term" value="F:DNA binding"/>
    <property type="evidence" value="ECO:0007669"/>
    <property type="project" value="UniProtKB-KW"/>
</dbReference>
<dbReference type="PANTHER" id="PTHR43140:SF1">
    <property type="entry name" value="TYPE I RESTRICTION ENZYME ECOKI SPECIFICITY SUBUNIT"/>
    <property type="match status" value="1"/>
</dbReference>
<keyword evidence="2" id="KW-0680">Restriction system</keyword>
<dbReference type="InterPro" id="IPR051212">
    <property type="entry name" value="Type-I_RE_S_subunit"/>
</dbReference>
<organism evidence="5">
    <name type="scientific">bioreactor metagenome</name>
    <dbReference type="NCBI Taxonomy" id="1076179"/>
    <lineage>
        <taxon>unclassified sequences</taxon>
        <taxon>metagenomes</taxon>
        <taxon>ecological metagenomes</taxon>
    </lineage>
</organism>
<dbReference type="Pfam" id="PF01420">
    <property type="entry name" value="Methylase_S"/>
    <property type="match status" value="2"/>
</dbReference>
<evidence type="ECO:0000313" key="5">
    <source>
        <dbReference type="EMBL" id="MPL99694.1"/>
    </source>
</evidence>
<comment type="caution">
    <text evidence="5">The sequence shown here is derived from an EMBL/GenBank/DDBJ whole genome shotgun (WGS) entry which is preliminary data.</text>
</comment>
<reference evidence="5" key="1">
    <citation type="submission" date="2019-08" db="EMBL/GenBank/DDBJ databases">
        <authorList>
            <person name="Kucharzyk K."/>
            <person name="Murdoch R.W."/>
            <person name="Higgins S."/>
            <person name="Loffler F."/>
        </authorList>
    </citation>
    <scope>NUCLEOTIDE SEQUENCE</scope>
</reference>
<sequence>MTAQDLKNSILQLAMQGKLVPQDPNDDPAIELLKRIKAEKTLLIKEGKIKKQKSPTPITEEEKPFEIPENWIWCRVSDIVLQNLGGGTPAKNVPEYWGGDIPWASVKDLPMADFWLNETQDAITRSGLNKSSSNFILKDNIIICTRMGLGKVVINTIDVAINQDLRALMVSQYIFKMFLIHFFKSSRLVGKGQTVKGVTIDVLENMLLPLPPFEEQKRIVAKIEELLPLIERYDESEKRLLELNRKFPDELRKSILQQAVQGKLTEQDPHDEPASELLKRIMVEKARLIKEGKIKKEKPLPHISEEEIPFDIPEGWEFARIGLLCSNFQYGTSRKSSKSGKVAVLRMGNLQSGRIDYRNLVYTSNEEDLSKYKLNEGDILFNRTNSRELVGKTAIYKAEYPAIFAGYLVRLTPIEIDNDYLNLVMQSGFFKQFCMSVKTDAIGQSNINAEKLKAFICPVPPFAEQRRIVAKAEVLLSVCDSLK</sequence>
<dbReference type="EMBL" id="VSSQ01000682">
    <property type="protein sequence ID" value="MPL99694.1"/>
    <property type="molecule type" value="Genomic_DNA"/>
</dbReference>
<evidence type="ECO:0000256" key="3">
    <source>
        <dbReference type="ARBA" id="ARBA00023125"/>
    </source>
</evidence>
<dbReference type="SUPFAM" id="SSF116734">
    <property type="entry name" value="DNA methylase specificity domain"/>
    <property type="match status" value="2"/>
</dbReference>
<proteinExistence type="inferred from homology"/>
<dbReference type="Gene3D" id="3.90.220.20">
    <property type="entry name" value="DNA methylase specificity domains"/>
    <property type="match status" value="2"/>
</dbReference>
<dbReference type="CDD" id="cd17285">
    <property type="entry name" value="RMtype1_S_Csp16704I_TRD2-CR2_like"/>
    <property type="match status" value="1"/>
</dbReference>
<name>A0A644W7B6_9ZZZZ</name>
<gene>
    <name evidence="5" type="primary">hsdS_3</name>
    <name evidence="5" type="ORF">SDC9_45914</name>
</gene>
<protein>
    <submittedName>
        <fullName evidence="5">Type-1 restriction enzyme EcoKI specificity protein</fullName>
    </submittedName>
</protein>
<dbReference type="CDD" id="cd17524">
    <property type="entry name" value="RMtype1_S_EcoUTORF5051P-TRD2-CR2_like"/>
    <property type="match status" value="1"/>
</dbReference>
<dbReference type="PANTHER" id="PTHR43140">
    <property type="entry name" value="TYPE-1 RESTRICTION ENZYME ECOKI SPECIFICITY PROTEIN"/>
    <property type="match status" value="1"/>
</dbReference>
<feature type="domain" description="Type I restriction modification DNA specificity" evidence="4">
    <location>
        <begin position="313"/>
        <end position="470"/>
    </location>
</feature>
<feature type="domain" description="Type I restriction modification DNA specificity" evidence="4">
    <location>
        <begin position="68"/>
        <end position="227"/>
    </location>
</feature>
<dbReference type="InterPro" id="IPR000055">
    <property type="entry name" value="Restrct_endonuc_typeI_TRD"/>
</dbReference>
<keyword evidence="3" id="KW-0238">DNA-binding</keyword>
<evidence type="ECO:0000256" key="2">
    <source>
        <dbReference type="ARBA" id="ARBA00022747"/>
    </source>
</evidence>